<organism evidence="8 9">
    <name type="scientific">Buchnera aphidicola</name>
    <name type="common">Lipaphis pseudobrassicae</name>
    <dbReference type="NCBI Taxonomy" id="1258543"/>
    <lineage>
        <taxon>Bacteria</taxon>
        <taxon>Pseudomonadati</taxon>
        <taxon>Pseudomonadota</taxon>
        <taxon>Gammaproteobacteria</taxon>
        <taxon>Enterobacterales</taxon>
        <taxon>Erwiniaceae</taxon>
        <taxon>Buchnera</taxon>
    </lineage>
</organism>
<dbReference type="InterPro" id="IPR020013">
    <property type="entry name" value="Flagellar_FlgE/F/G"/>
</dbReference>
<reference evidence="8 9" key="1">
    <citation type="submission" date="2018-12" db="EMBL/GenBank/DDBJ databases">
        <authorList>
            <person name="Chong R.A."/>
        </authorList>
    </citation>
    <scope>NUCLEOTIDE SEQUENCE [LARGE SCALE GENOMIC DNA]</scope>
    <source>
        <strain evidence="8 9">Lps</strain>
    </source>
</reference>
<dbReference type="GO" id="GO:0071978">
    <property type="term" value="P:bacterial-type flagellum-dependent swarming motility"/>
    <property type="evidence" value="ECO:0007669"/>
    <property type="project" value="TreeGrafter"/>
</dbReference>
<feature type="domain" description="Flagellar hook protein FlgE/F/G-like D1" evidence="7">
    <location>
        <begin position="85"/>
        <end position="125"/>
    </location>
</feature>
<evidence type="ECO:0000259" key="7">
    <source>
        <dbReference type="Pfam" id="PF22692"/>
    </source>
</evidence>
<evidence type="ECO:0000259" key="6">
    <source>
        <dbReference type="Pfam" id="PF06429"/>
    </source>
</evidence>
<dbReference type="GO" id="GO:0005829">
    <property type="term" value="C:cytosol"/>
    <property type="evidence" value="ECO:0007669"/>
    <property type="project" value="TreeGrafter"/>
</dbReference>
<proteinExistence type="inferred from homology"/>
<dbReference type="RefSeq" id="WP_158356042.1">
    <property type="nucleotide sequence ID" value="NZ_CP034870.1"/>
</dbReference>
<feature type="domain" description="Flagellar basal-body/hook protein C-terminal" evidence="6">
    <location>
        <begin position="364"/>
        <end position="406"/>
    </location>
</feature>
<dbReference type="PROSITE" id="PS00588">
    <property type="entry name" value="FLAGELLA_BB_ROD"/>
    <property type="match status" value="1"/>
</dbReference>
<dbReference type="Proteomes" id="UP000298564">
    <property type="component" value="Chromosome"/>
</dbReference>
<dbReference type="AlphaFoldDB" id="A0A4D6XX15"/>
<evidence type="ECO:0000313" key="8">
    <source>
        <dbReference type="EMBL" id="QCI22202.1"/>
    </source>
</evidence>
<reference evidence="8 9" key="2">
    <citation type="submission" date="2019-05" db="EMBL/GenBank/DDBJ databases">
        <title>Genome evolution of the obligate endosymbiont Buchnera aphidicola.</title>
        <authorList>
            <person name="Moran N.A."/>
        </authorList>
    </citation>
    <scope>NUCLEOTIDE SEQUENCE [LARGE SCALE GENOMIC DNA]</scope>
    <source>
        <strain evidence="8 9">Lps</strain>
    </source>
</reference>
<dbReference type="GO" id="GO:0009424">
    <property type="term" value="C:bacterial-type flagellum hook"/>
    <property type="evidence" value="ECO:0007669"/>
    <property type="project" value="TreeGrafter"/>
</dbReference>
<comment type="subcellular location">
    <subcellularLocation>
        <location evidence="1 4">Bacterial flagellum basal body</location>
    </subcellularLocation>
</comment>
<dbReference type="InterPro" id="IPR053967">
    <property type="entry name" value="LlgE_F_G-like_D1"/>
</dbReference>
<dbReference type="SUPFAM" id="SSF117143">
    <property type="entry name" value="Flagellar hook protein flgE"/>
    <property type="match status" value="1"/>
</dbReference>
<comment type="function">
    <text evidence="4">A flexible structure which links the flagellar filament to the drive apparatus in the basal body.</text>
</comment>
<dbReference type="InterPro" id="IPR010930">
    <property type="entry name" value="Flg_bb/hook_C_dom"/>
</dbReference>
<evidence type="ECO:0000256" key="2">
    <source>
        <dbReference type="ARBA" id="ARBA00009677"/>
    </source>
</evidence>
<dbReference type="Pfam" id="PF00460">
    <property type="entry name" value="Flg_bb_rod"/>
    <property type="match status" value="1"/>
</dbReference>
<dbReference type="GO" id="GO:0009425">
    <property type="term" value="C:bacterial-type flagellum basal body"/>
    <property type="evidence" value="ECO:0007669"/>
    <property type="project" value="UniProtKB-SubCell"/>
</dbReference>
<name>A0A4D6XX15_9GAMM</name>
<evidence type="ECO:0000256" key="4">
    <source>
        <dbReference type="RuleBase" id="RU362116"/>
    </source>
</evidence>
<gene>
    <name evidence="8" type="ORF">D9V70_01745</name>
</gene>
<dbReference type="InterPro" id="IPR001444">
    <property type="entry name" value="Flag_bb_rod_N"/>
</dbReference>
<keyword evidence="8" id="KW-0969">Cilium</keyword>
<protein>
    <recommendedName>
        <fullName evidence="4">Flagellar hook protein FlgE</fullName>
    </recommendedName>
</protein>
<dbReference type="Pfam" id="PF22692">
    <property type="entry name" value="LlgE_F_G_D1"/>
    <property type="match status" value="1"/>
</dbReference>
<dbReference type="PANTHER" id="PTHR30435">
    <property type="entry name" value="FLAGELLAR PROTEIN"/>
    <property type="match status" value="1"/>
</dbReference>
<keyword evidence="8" id="KW-0282">Flagellum</keyword>
<dbReference type="NCBIfam" id="TIGR03506">
    <property type="entry name" value="FlgEFG_subfam"/>
    <property type="match status" value="1"/>
</dbReference>
<accession>A0A4D6XX15</accession>
<dbReference type="PANTHER" id="PTHR30435:SF1">
    <property type="entry name" value="FLAGELLAR HOOK PROTEIN FLGE"/>
    <property type="match status" value="1"/>
</dbReference>
<dbReference type="InterPro" id="IPR037925">
    <property type="entry name" value="FlgE/F/G-like"/>
</dbReference>
<feature type="domain" description="Flagellar basal body rod protein N-terminal" evidence="5">
    <location>
        <begin position="12"/>
        <end position="33"/>
    </location>
</feature>
<dbReference type="OrthoDB" id="8578401at2"/>
<evidence type="ECO:0000256" key="1">
    <source>
        <dbReference type="ARBA" id="ARBA00004117"/>
    </source>
</evidence>
<sequence length="407" mass="45350">MATTEAISGLLVNSYYMDTISNNIANASTIGYKTSTPVFFDIFSRAHYSTSHQGSGVGVLSVIQNFNNGPLIATGRDLDLGIIENGFFRLLDPHGNVHYTRNGQFLLDENKNIINMQGMYLTGKNQLHSENNLNNTSDLEPINLNNSYILDGKATSEITLRAILKSNDSAIDNANDTFNHLSSSADYVIDIYNKEKEKEQLNISFSKTDKNTWKMNVESTKPSDDYNIRDINHSFDLKFNSDGKIISDTKFEIYSRNLKNKKITLDITGTVEKPDVNNTLDKINQNGYSTGFLKTFNILQNGEIIGIYSNQKTQSIGQILLSKFINPEKLQHESGSTWSATVESGQENTGIAGDLGFGIISEKSLEASNVDLNKELINMIIAQRNYQSNAQSFKTEDKIISTLINLK</sequence>
<dbReference type="InterPro" id="IPR037058">
    <property type="entry name" value="Falgellar_hook_FlgE_sf"/>
</dbReference>
<keyword evidence="3 4" id="KW-0975">Bacterial flagellum</keyword>
<dbReference type="EMBL" id="CP034870">
    <property type="protein sequence ID" value="QCI22202.1"/>
    <property type="molecule type" value="Genomic_DNA"/>
</dbReference>
<evidence type="ECO:0000256" key="3">
    <source>
        <dbReference type="ARBA" id="ARBA00023143"/>
    </source>
</evidence>
<evidence type="ECO:0000259" key="5">
    <source>
        <dbReference type="Pfam" id="PF00460"/>
    </source>
</evidence>
<evidence type="ECO:0000313" key="9">
    <source>
        <dbReference type="Proteomes" id="UP000298564"/>
    </source>
</evidence>
<keyword evidence="8" id="KW-0966">Cell projection</keyword>
<dbReference type="Gene3D" id="2.60.98.20">
    <property type="entry name" value="Flagellar hook protein FlgE"/>
    <property type="match status" value="1"/>
</dbReference>
<comment type="similarity">
    <text evidence="2 4">Belongs to the flagella basal body rod proteins family.</text>
</comment>
<dbReference type="InterPro" id="IPR019776">
    <property type="entry name" value="Flagellar_basal_body_rod_CS"/>
</dbReference>
<dbReference type="Pfam" id="PF06429">
    <property type="entry name" value="Flg_bbr_C"/>
    <property type="match status" value="1"/>
</dbReference>